<dbReference type="GO" id="GO:0005856">
    <property type="term" value="C:cytoskeleton"/>
    <property type="evidence" value="ECO:0007669"/>
    <property type="project" value="InterPro"/>
</dbReference>
<feature type="non-terminal residue" evidence="3">
    <location>
        <position position="1"/>
    </location>
</feature>
<dbReference type="PANTHER" id="PTHR22692:SF33">
    <property type="entry name" value="MYOSIN"/>
    <property type="match status" value="1"/>
</dbReference>
<dbReference type="InterPro" id="IPR051567">
    <property type="entry name" value="Unconventional_Myosin_ATPase"/>
</dbReference>
<evidence type="ECO:0000259" key="2">
    <source>
        <dbReference type="PROSITE" id="PS51016"/>
    </source>
</evidence>
<gene>
    <name evidence="3" type="ORF">SMN809_LOCUS73322</name>
</gene>
<feature type="domain" description="MyTH4" evidence="2">
    <location>
        <begin position="74"/>
        <end position="244"/>
    </location>
</feature>
<protein>
    <recommendedName>
        <fullName evidence="2">MyTH4 domain-containing protein</fullName>
    </recommendedName>
</protein>
<reference evidence="3" key="1">
    <citation type="submission" date="2021-02" db="EMBL/GenBank/DDBJ databases">
        <authorList>
            <person name="Nowell W R."/>
        </authorList>
    </citation>
    <scope>NUCLEOTIDE SEQUENCE</scope>
</reference>
<evidence type="ECO:0000313" key="4">
    <source>
        <dbReference type="Proteomes" id="UP000676336"/>
    </source>
</evidence>
<dbReference type="Proteomes" id="UP000676336">
    <property type="component" value="Unassembled WGS sequence"/>
</dbReference>
<dbReference type="AlphaFoldDB" id="A0A8S3I450"/>
<name>A0A8S3I450_9BILA</name>
<dbReference type="EMBL" id="CAJOBI010327647">
    <property type="protein sequence ID" value="CAF5194131.1"/>
    <property type="molecule type" value="Genomic_DNA"/>
</dbReference>
<dbReference type="InterPro" id="IPR000857">
    <property type="entry name" value="MyTH4_dom"/>
</dbReference>
<sequence>DIREQLRADIIRAREKQSGIKRRYRDDNANGEDGLPGSQRQLKQESDPFKTDVSRNSFEKFAAKYFQHGYDSKHTSTEIIRPLLDLKSGVDQKAAIATFQMIMRFMGDKEDITPPPTKGTKNDKEAQRLESQYDIIVPELYPIIAQQHQMKLEEEEDPYEKKKTKNIRRKAMDRIRAFSKKSVYLEDRLKNENPFVEDRYLTSLEKIQMITMLGIIRRRLRDEILCQICKQLNDHPAMRDKKSR</sequence>
<dbReference type="Pfam" id="PF00784">
    <property type="entry name" value="MyTH4"/>
    <property type="match status" value="1"/>
</dbReference>
<feature type="compositionally biased region" description="Basic and acidic residues" evidence="1">
    <location>
        <begin position="42"/>
        <end position="51"/>
    </location>
</feature>
<dbReference type="PANTHER" id="PTHR22692">
    <property type="entry name" value="MYOSIN VII, XV"/>
    <property type="match status" value="1"/>
</dbReference>
<feature type="region of interest" description="Disordered" evidence="1">
    <location>
        <begin position="17"/>
        <end position="51"/>
    </location>
</feature>
<feature type="non-terminal residue" evidence="3">
    <location>
        <position position="244"/>
    </location>
</feature>
<evidence type="ECO:0000313" key="3">
    <source>
        <dbReference type="EMBL" id="CAF5194131.1"/>
    </source>
</evidence>
<dbReference type="SMART" id="SM00139">
    <property type="entry name" value="MyTH4"/>
    <property type="match status" value="1"/>
</dbReference>
<organism evidence="3 4">
    <name type="scientific">Rotaria magnacalcarata</name>
    <dbReference type="NCBI Taxonomy" id="392030"/>
    <lineage>
        <taxon>Eukaryota</taxon>
        <taxon>Metazoa</taxon>
        <taxon>Spiralia</taxon>
        <taxon>Gnathifera</taxon>
        <taxon>Rotifera</taxon>
        <taxon>Eurotatoria</taxon>
        <taxon>Bdelloidea</taxon>
        <taxon>Philodinida</taxon>
        <taxon>Philodinidae</taxon>
        <taxon>Rotaria</taxon>
    </lineage>
</organism>
<dbReference type="Gene3D" id="1.25.40.530">
    <property type="entry name" value="MyTH4 domain"/>
    <property type="match status" value="1"/>
</dbReference>
<dbReference type="InterPro" id="IPR038185">
    <property type="entry name" value="MyTH4_dom_sf"/>
</dbReference>
<proteinExistence type="predicted"/>
<comment type="caution">
    <text evidence="3">The sequence shown here is derived from an EMBL/GenBank/DDBJ whole genome shotgun (WGS) entry which is preliminary data.</text>
</comment>
<evidence type="ECO:0000256" key="1">
    <source>
        <dbReference type="SAM" id="MobiDB-lite"/>
    </source>
</evidence>
<dbReference type="PROSITE" id="PS51016">
    <property type="entry name" value="MYTH4"/>
    <property type="match status" value="1"/>
</dbReference>
<feature type="compositionally biased region" description="Basic and acidic residues" evidence="1">
    <location>
        <begin position="17"/>
        <end position="28"/>
    </location>
</feature>
<accession>A0A8S3I450</accession>